<dbReference type="InterPro" id="IPR002010">
    <property type="entry name" value="T3SS_IM_R"/>
</dbReference>
<dbReference type="GO" id="GO:0006605">
    <property type="term" value="P:protein targeting"/>
    <property type="evidence" value="ECO:0007669"/>
    <property type="project" value="UniProtKB-UniRule"/>
</dbReference>
<evidence type="ECO:0000256" key="4">
    <source>
        <dbReference type="ARBA" id="ARBA00022692"/>
    </source>
</evidence>
<dbReference type="OrthoDB" id="9153610at2"/>
<organism evidence="8 9">
    <name type="scientific">Lampropedia aestuarii</name>
    <dbReference type="NCBI Taxonomy" id="2562762"/>
    <lineage>
        <taxon>Bacteria</taxon>
        <taxon>Pseudomonadati</taxon>
        <taxon>Pseudomonadota</taxon>
        <taxon>Betaproteobacteria</taxon>
        <taxon>Burkholderiales</taxon>
        <taxon>Comamonadaceae</taxon>
        <taxon>Lampropedia</taxon>
    </lineage>
</organism>
<evidence type="ECO:0000313" key="9">
    <source>
        <dbReference type="Proteomes" id="UP000306236"/>
    </source>
</evidence>
<feature type="transmembrane region" description="Helical" evidence="7">
    <location>
        <begin position="83"/>
        <end position="106"/>
    </location>
</feature>
<dbReference type="AlphaFoldDB" id="A0A4V3YWJ4"/>
<dbReference type="GO" id="GO:0005886">
    <property type="term" value="C:plasma membrane"/>
    <property type="evidence" value="ECO:0007669"/>
    <property type="project" value="UniProtKB-SubCell"/>
</dbReference>
<evidence type="ECO:0000313" key="8">
    <source>
        <dbReference type="EMBL" id="THJ31552.1"/>
    </source>
</evidence>
<gene>
    <name evidence="8" type="ORF">E8K88_14655</name>
</gene>
<comment type="similarity">
    <text evidence="2 7">Belongs to the FliR/MopE/SpaR family.</text>
</comment>
<accession>A0A4V3YWJ4</accession>
<comment type="caution">
    <text evidence="8">The sequence shown here is derived from an EMBL/GenBank/DDBJ whole genome shotgun (WGS) entry which is preliminary data.</text>
</comment>
<dbReference type="NCBIfam" id="TIGR01401">
    <property type="entry name" value="fliR_like_III"/>
    <property type="match status" value="1"/>
</dbReference>
<feature type="transmembrane region" description="Helical" evidence="7">
    <location>
        <begin position="217"/>
        <end position="239"/>
    </location>
</feature>
<dbReference type="EMBL" id="SSWX01000022">
    <property type="protein sequence ID" value="THJ31552.1"/>
    <property type="molecule type" value="Genomic_DNA"/>
</dbReference>
<dbReference type="PRINTS" id="PR00953">
    <property type="entry name" value="TYPE3IMRPROT"/>
</dbReference>
<keyword evidence="5 7" id="KW-1133">Transmembrane helix</keyword>
<evidence type="ECO:0000256" key="7">
    <source>
        <dbReference type="RuleBase" id="RU362072"/>
    </source>
</evidence>
<evidence type="ECO:0000256" key="2">
    <source>
        <dbReference type="ARBA" id="ARBA00009772"/>
    </source>
</evidence>
<name>A0A4V3YWJ4_9BURK</name>
<reference evidence="8 9" key="1">
    <citation type="submission" date="2019-04" db="EMBL/GenBank/DDBJ databases">
        <title>Lampropedia sp YIM MLB12 draf genome.</title>
        <authorList>
            <person name="Wang Y.-X."/>
        </authorList>
    </citation>
    <scope>NUCLEOTIDE SEQUENCE [LARGE SCALE GENOMIC DNA]</scope>
    <source>
        <strain evidence="8 9">YIM MLB12</strain>
    </source>
</reference>
<protein>
    <submittedName>
        <fullName evidence="8">EscT/YscT/HrcT family type III secretion system export apparatus protein</fullName>
    </submittedName>
</protein>
<comment type="subcellular location">
    <subcellularLocation>
        <location evidence="1 7">Cell membrane</location>
        <topology evidence="1 7">Multi-pass membrane protein</topology>
    </subcellularLocation>
</comment>
<feature type="transmembrane region" description="Helical" evidence="7">
    <location>
        <begin position="188"/>
        <end position="210"/>
    </location>
</feature>
<keyword evidence="9" id="KW-1185">Reference proteome</keyword>
<dbReference type="Pfam" id="PF01311">
    <property type="entry name" value="Bac_export_1"/>
    <property type="match status" value="1"/>
</dbReference>
<proteinExistence type="inferred from homology"/>
<evidence type="ECO:0000256" key="3">
    <source>
        <dbReference type="ARBA" id="ARBA00022475"/>
    </source>
</evidence>
<keyword evidence="6 7" id="KW-0472">Membrane</keyword>
<evidence type="ECO:0000256" key="5">
    <source>
        <dbReference type="ARBA" id="ARBA00022989"/>
    </source>
</evidence>
<dbReference type="InterPro" id="IPR006304">
    <property type="entry name" value="T3SS_SpaR/YscT"/>
</dbReference>
<dbReference type="RefSeq" id="WP_136407424.1">
    <property type="nucleotide sequence ID" value="NZ_SSWX01000022.1"/>
</dbReference>
<feature type="transmembrane region" description="Helical" evidence="7">
    <location>
        <begin position="136"/>
        <end position="155"/>
    </location>
</feature>
<keyword evidence="3 7" id="KW-1003">Cell membrane</keyword>
<feature type="transmembrane region" description="Helical" evidence="7">
    <location>
        <begin position="12"/>
        <end position="33"/>
    </location>
</feature>
<evidence type="ECO:0000256" key="1">
    <source>
        <dbReference type="ARBA" id="ARBA00004651"/>
    </source>
</evidence>
<keyword evidence="4 7" id="KW-0812">Transmembrane</keyword>
<dbReference type="PANTHER" id="PTHR30065">
    <property type="entry name" value="FLAGELLAR BIOSYNTHETIC PROTEIN FLIR"/>
    <property type="match status" value="1"/>
</dbReference>
<sequence>MDSVVTYEELKGFLRALVLSQPRILAMFIALPIFNSQLVPGMLRYGLAGAFGIVAVPLVQSQLVGVSLDTPMAWALVLLKEAFIGFVLGFMVAIPFWIFEGIGFLVDNQRGASISATLNPLTGNDSSPMGILTNQAFIVFFLISGGFSLMLGMLYDSFALWSVPSWSPTLNASSIPFFLSQLDRLVRMTLLLAAPAVVAMFLAELGLALVSRFVPQLQVFFIAMPVKSALAVLILIFYASTLFDYGLDLVESVGGIARALDAQWGSHE</sequence>
<feature type="transmembrane region" description="Helical" evidence="7">
    <location>
        <begin position="45"/>
        <end position="63"/>
    </location>
</feature>
<dbReference type="Proteomes" id="UP000306236">
    <property type="component" value="Unassembled WGS sequence"/>
</dbReference>
<dbReference type="PANTHER" id="PTHR30065:SF1">
    <property type="entry name" value="SURFACE PRESENTATION OF ANTIGENS PROTEIN SPAR"/>
    <property type="match status" value="1"/>
</dbReference>
<evidence type="ECO:0000256" key="6">
    <source>
        <dbReference type="ARBA" id="ARBA00023136"/>
    </source>
</evidence>